<dbReference type="InterPro" id="IPR003740">
    <property type="entry name" value="YitT"/>
</dbReference>
<keyword evidence="8" id="KW-1185">Reference proteome</keyword>
<dbReference type="EMBL" id="AP019695">
    <property type="protein sequence ID" value="BBK23984.1"/>
    <property type="molecule type" value="Genomic_DNA"/>
</dbReference>
<feature type="transmembrane region" description="Helical" evidence="6">
    <location>
        <begin position="95"/>
        <end position="113"/>
    </location>
</feature>
<evidence type="ECO:0000256" key="2">
    <source>
        <dbReference type="ARBA" id="ARBA00022475"/>
    </source>
</evidence>
<reference evidence="8" key="1">
    <citation type="submission" date="2019-05" db="EMBL/GenBank/DDBJ databases">
        <title>Complete genome sequencing of Absiella argi strain JCM 30884.</title>
        <authorList>
            <person name="Sakamoto M."/>
            <person name="Murakami T."/>
            <person name="Mori H."/>
        </authorList>
    </citation>
    <scope>NUCLEOTIDE SEQUENCE [LARGE SCALE GENOMIC DNA]</scope>
    <source>
        <strain evidence="8">JCM 30884</strain>
    </source>
</reference>
<dbReference type="InterPro" id="IPR051461">
    <property type="entry name" value="UPF0750_membrane"/>
</dbReference>
<keyword evidence="3 6" id="KW-0812">Transmembrane</keyword>
<protein>
    <recommendedName>
        <fullName evidence="9">YitT family protein</fullName>
    </recommendedName>
</protein>
<evidence type="ECO:0008006" key="9">
    <source>
        <dbReference type="Google" id="ProtNLM"/>
    </source>
</evidence>
<evidence type="ECO:0000256" key="5">
    <source>
        <dbReference type="ARBA" id="ARBA00023136"/>
    </source>
</evidence>
<proteinExistence type="predicted"/>
<evidence type="ECO:0000313" key="8">
    <source>
        <dbReference type="Proteomes" id="UP000464754"/>
    </source>
</evidence>
<keyword evidence="4 6" id="KW-1133">Transmembrane helix</keyword>
<sequence>MKQLKMKQEIRQYFWVITGGILFAAAVNLFIVPLDLYSCGVVGIAQVLRTILVDYMHIPFPHQIDIAGILNILINIPLFVLAYRSISHSFFVKTLVNVIVQTAALTFIMVPNTPIIEDVLTSCVVAGVIGGFGIGMVLRSSGSGGGLDILGVYMTKKKRKVFCWKTFFNNQCDRIFVLCSFI</sequence>
<dbReference type="Proteomes" id="UP000464754">
    <property type="component" value="Chromosome"/>
</dbReference>
<name>A0A6N4TNI6_9FIRM</name>
<dbReference type="Pfam" id="PF02588">
    <property type="entry name" value="YitT_membrane"/>
    <property type="match status" value="1"/>
</dbReference>
<gene>
    <name evidence="7" type="ORF">Aargi30884_28870</name>
</gene>
<feature type="transmembrane region" description="Helical" evidence="6">
    <location>
        <begin position="64"/>
        <end position="83"/>
    </location>
</feature>
<feature type="transmembrane region" description="Helical" evidence="6">
    <location>
        <begin position="12"/>
        <end position="32"/>
    </location>
</feature>
<evidence type="ECO:0000256" key="1">
    <source>
        <dbReference type="ARBA" id="ARBA00004651"/>
    </source>
</evidence>
<dbReference type="KEGG" id="aarg:Aargi30884_28870"/>
<keyword evidence="2" id="KW-1003">Cell membrane</keyword>
<accession>A0A6N4TNI6</accession>
<evidence type="ECO:0000256" key="3">
    <source>
        <dbReference type="ARBA" id="ARBA00022692"/>
    </source>
</evidence>
<dbReference type="PANTHER" id="PTHR33545:SF5">
    <property type="entry name" value="UPF0750 MEMBRANE PROTEIN YITT"/>
    <property type="match status" value="1"/>
</dbReference>
<evidence type="ECO:0000313" key="7">
    <source>
        <dbReference type="EMBL" id="BBK23984.1"/>
    </source>
</evidence>
<organism evidence="7 8">
    <name type="scientific">Amedibacterium intestinale</name>
    <dbReference type="NCBI Taxonomy" id="2583452"/>
    <lineage>
        <taxon>Bacteria</taxon>
        <taxon>Bacillati</taxon>
        <taxon>Bacillota</taxon>
        <taxon>Erysipelotrichia</taxon>
        <taxon>Erysipelotrichales</taxon>
        <taxon>Erysipelotrichaceae</taxon>
        <taxon>Amedibacterium</taxon>
    </lineage>
</organism>
<evidence type="ECO:0000256" key="6">
    <source>
        <dbReference type="SAM" id="Phobius"/>
    </source>
</evidence>
<dbReference type="AlphaFoldDB" id="A0A6N4TNI6"/>
<keyword evidence="5 6" id="KW-0472">Membrane</keyword>
<dbReference type="PANTHER" id="PTHR33545">
    <property type="entry name" value="UPF0750 MEMBRANE PROTEIN YITT-RELATED"/>
    <property type="match status" value="1"/>
</dbReference>
<comment type="subcellular location">
    <subcellularLocation>
        <location evidence="1">Cell membrane</location>
        <topology evidence="1">Multi-pass membrane protein</topology>
    </subcellularLocation>
</comment>
<evidence type="ECO:0000256" key="4">
    <source>
        <dbReference type="ARBA" id="ARBA00022989"/>
    </source>
</evidence>
<dbReference type="GO" id="GO:0005886">
    <property type="term" value="C:plasma membrane"/>
    <property type="evidence" value="ECO:0007669"/>
    <property type="project" value="UniProtKB-SubCell"/>
</dbReference>